<accession>A0AB38FNZ8</accession>
<feature type="active site" evidence="1">
    <location>
        <position position="35"/>
    </location>
</feature>
<feature type="active site" evidence="1">
    <location>
        <position position="43"/>
    </location>
</feature>
<evidence type="ECO:0000259" key="3">
    <source>
        <dbReference type="Pfam" id="PF22636"/>
    </source>
</evidence>
<proteinExistence type="predicted"/>
<reference evidence="4 5" key="1">
    <citation type="submission" date="2018-06" db="EMBL/GenBank/DDBJ databases">
        <authorList>
            <consortium name="Pathogen Informatics"/>
            <person name="Doyle S."/>
        </authorList>
    </citation>
    <scope>NUCLEOTIDE SEQUENCE [LARGE SCALE GENOMIC DNA]</scope>
    <source>
        <strain evidence="4 5">NCTC13229</strain>
    </source>
</reference>
<keyword evidence="4" id="KW-0012">Acyltransferase</keyword>
<dbReference type="InterPro" id="IPR054485">
    <property type="entry name" value="FlK-like_dom"/>
</dbReference>
<dbReference type="InterPro" id="IPR025540">
    <property type="entry name" value="FlK"/>
</dbReference>
<dbReference type="Pfam" id="PF22636">
    <property type="entry name" value="FlK"/>
    <property type="match status" value="1"/>
</dbReference>
<dbReference type="Proteomes" id="UP000251211">
    <property type="component" value="Unassembled WGS sequence"/>
</dbReference>
<feature type="binding site" evidence="2">
    <location>
        <position position="62"/>
    </location>
    <ligand>
        <name>substrate</name>
    </ligand>
</feature>
<dbReference type="EMBL" id="UAUI01000028">
    <property type="protein sequence ID" value="SPZ43209.1"/>
    <property type="molecule type" value="Genomic_DNA"/>
</dbReference>
<dbReference type="PIRSF" id="PIRSF014972">
    <property type="entry name" value="FlK"/>
    <property type="match status" value="1"/>
</dbReference>
<dbReference type="AlphaFoldDB" id="A0AB38FNZ8"/>
<gene>
    <name evidence="4" type="ORF">NCTC13229_06744</name>
</gene>
<evidence type="ECO:0000313" key="5">
    <source>
        <dbReference type="Proteomes" id="UP000251211"/>
    </source>
</evidence>
<feature type="binding site" evidence="2">
    <location>
        <position position="62"/>
    </location>
    <ligand>
        <name>CoA</name>
        <dbReference type="ChEBI" id="CHEBI:57287"/>
    </ligand>
</feature>
<evidence type="ECO:0000256" key="2">
    <source>
        <dbReference type="PIRSR" id="PIRSR014972-2"/>
    </source>
</evidence>
<feature type="domain" description="Fluoroacetyl-CoA-specific thioesterase-like" evidence="3">
    <location>
        <begin position="16"/>
        <end position="120"/>
    </location>
</feature>
<comment type="caution">
    <text evidence="4">The sequence shown here is derived from an EMBL/GenBank/DDBJ whole genome shotgun (WGS) entry which is preliminary data.</text>
</comment>
<dbReference type="PANTHER" id="PTHR36934:SF1">
    <property type="entry name" value="THIOESTERASE DOMAIN-CONTAINING PROTEIN"/>
    <property type="match status" value="1"/>
</dbReference>
<sequence>MAGPRLAYRRAVRYEVGESDTATALGSGDVPVLATPRLIAWMEAATIACAAPFIGAGQTTVGTAVRIEHLGPTPVGAGVEIAAEPPAAAVGHRLTFTVRAIDSSGKVVASGEIDRAIVDRDRFLDASSPGDDNR</sequence>
<feature type="binding site" evidence="2">
    <location>
        <position position="115"/>
    </location>
    <ligand>
        <name>substrate</name>
    </ligand>
</feature>
<keyword evidence="4" id="KW-0808">Transferase</keyword>
<evidence type="ECO:0000256" key="1">
    <source>
        <dbReference type="PIRSR" id="PIRSR014972-1"/>
    </source>
</evidence>
<dbReference type="InterPro" id="IPR029069">
    <property type="entry name" value="HotDog_dom_sf"/>
</dbReference>
<dbReference type="GO" id="GO:0016746">
    <property type="term" value="F:acyltransferase activity"/>
    <property type="evidence" value="ECO:0007669"/>
    <property type="project" value="UniProtKB-KW"/>
</dbReference>
<protein>
    <submittedName>
        <fullName evidence="4">Dihydrolipoamide acyltransferases</fullName>
    </submittedName>
</protein>
<organism evidence="4 5">
    <name type="scientific">Rhodococcus wratislaviensis</name>
    <name type="common">Tsukamurella wratislaviensis</name>
    <dbReference type="NCBI Taxonomy" id="44752"/>
    <lineage>
        <taxon>Bacteria</taxon>
        <taxon>Bacillati</taxon>
        <taxon>Actinomycetota</taxon>
        <taxon>Actinomycetes</taxon>
        <taxon>Mycobacteriales</taxon>
        <taxon>Nocardiaceae</taxon>
        <taxon>Rhodococcus</taxon>
    </lineage>
</organism>
<evidence type="ECO:0000313" key="4">
    <source>
        <dbReference type="EMBL" id="SPZ43209.1"/>
    </source>
</evidence>
<name>A0AB38FNZ8_RHOWR</name>
<dbReference type="PANTHER" id="PTHR36934">
    <property type="entry name" value="BLR0278 PROTEIN"/>
    <property type="match status" value="1"/>
</dbReference>
<dbReference type="Gene3D" id="3.10.129.10">
    <property type="entry name" value="Hotdog Thioesterase"/>
    <property type="match status" value="1"/>
</dbReference>
<dbReference type="SUPFAM" id="SSF54637">
    <property type="entry name" value="Thioesterase/thiol ester dehydrase-isomerase"/>
    <property type="match status" value="1"/>
</dbReference>
<feature type="active site" evidence="1">
    <location>
        <position position="69"/>
    </location>
</feature>